<dbReference type="AlphaFoldDB" id="A0A5S3WEN8"/>
<dbReference type="Proteomes" id="UP000310249">
    <property type="component" value="Unassembled WGS sequence"/>
</dbReference>
<evidence type="ECO:0000313" key="2">
    <source>
        <dbReference type="EMBL" id="TMP23100.1"/>
    </source>
</evidence>
<reference evidence="3" key="2">
    <citation type="submission" date="2019-06" db="EMBL/GenBank/DDBJ databases">
        <title>Co-occurence of chitin degradation, pigmentation and bioactivity in marine Pseudoalteromonas.</title>
        <authorList>
            <person name="Sonnenschein E.C."/>
            <person name="Bech P.K."/>
        </authorList>
    </citation>
    <scope>NUCLEOTIDE SEQUENCE [LARGE SCALE GENOMIC DNA]</scope>
    <source>
        <strain evidence="3">S2676</strain>
    </source>
</reference>
<gene>
    <name evidence="2" type="ORF">CWB99_23465</name>
</gene>
<feature type="signal peptide" evidence="1">
    <location>
        <begin position="1"/>
        <end position="19"/>
    </location>
</feature>
<dbReference type="EMBL" id="PNCI01000103">
    <property type="protein sequence ID" value="TMP23100.1"/>
    <property type="molecule type" value="Genomic_DNA"/>
</dbReference>
<protein>
    <recommendedName>
        <fullName evidence="4">Fibronectin type-III domain-containing protein</fullName>
    </recommendedName>
</protein>
<evidence type="ECO:0000313" key="3">
    <source>
        <dbReference type="Proteomes" id="UP000310249"/>
    </source>
</evidence>
<proteinExistence type="predicted"/>
<feature type="chain" id="PRO_5024428897" description="Fibronectin type-III domain-containing protein" evidence="1">
    <location>
        <begin position="20"/>
        <end position="1014"/>
    </location>
</feature>
<name>A0A5S3WEN8_9GAMM</name>
<keyword evidence="1" id="KW-0732">Signal</keyword>
<sequence length="1014" mass="108699">MNKIIVLFGCLLLSGAAEATTPTTGTGVTLSESALLTRSAPLNSTELANKRRYCSREHYREQVDNHNDPITVHAHMVTPSQTLNMLANYVHLTLKNETKGTTHTLIEGDSPGSGGVYNAYDYLVRVSEVGEYTLTAKYFFRSHNTDALDGVHVQKVFCTNKISVVEKTPIKLAFSAEVNELTLALKVTASGAELNALKICKANSAGGCDGSALYSCTSSPDNACQGKDISASVTYPLQYNEEQRFVAIATDYFGTTGRAEYAQPKIVEPNTSSTVSLAVYTQQGQPLADGDTLFDDQDVIVVAEIEDGDTTEPNWPSAATLNAQVGNSSRTYALDGAGTLTLNDNQSRVLTCFKSGNSVVNRNKTACFRQYPLSATTTLIARSGDGISNAVTLNMATRPNLTGIELSDDVVLPNTPMSVQLEAMDDGKPVDLHRLSLCLVPGEGVGVASCQGATPISVDSLTVSSGVYTASFNANAAPGRYALVMIVADDTDRPEAQALSAVPFTVQNSAGITLNYNSSNTQRTRGVEYSEQIEIGALSSEHSHVCRIALVEPNTASNGTLIASQKIDQPLPLLEDTPGTVSATMKWTPGLALPKSLKVKVRAYLRTGSQCDEQSEHFVDSTATYSYTLNSLVPINPRLELAHDGATKPGVIDITLTRNGGQGGDHATGYDVYEYVKDTSAAPPAQLSEWERIATLSADNLVLKTSIVKPVLDHNKHAFYCAVATNTDHSGELKYSNADCDQTQIRNEGTAPPRAYFSNAGHFFGPYTLEIDSERAYDAQSSLQWYFKLERKIGDGYWYTLASKLPVSRFNEHGPEVTYRVASARADQIVQYRVTAYNRNGAQSAPSTQTVQHTNAKIVGVTKGTNTREYIVSGAAFASTGNIVSVQQNTTGISHQLSAADITYVSSHELKIKVPASIDTAYSNGGFVVGVKNALLGASYATYNADSTSGQVEDPLNYTPTVGFNGQQYLGKGSAIYAEKDQRTLWYRTTGGTLSSRPVVTQSGSGSDVIFAGS</sequence>
<evidence type="ECO:0008006" key="4">
    <source>
        <dbReference type="Google" id="ProtNLM"/>
    </source>
</evidence>
<organism evidence="2 3">
    <name type="scientific">Pseudoalteromonas rubra</name>
    <dbReference type="NCBI Taxonomy" id="43658"/>
    <lineage>
        <taxon>Bacteria</taxon>
        <taxon>Pseudomonadati</taxon>
        <taxon>Pseudomonadota</taxon>
        <taxon>Gammaproteobacteria</taxon>
        <taxon>Alteromonadales</taxon>
        <taxon>Pseudoalteromonadaceae</taxon>
        <taxon>Pseudoalteromonas</taxon>
    </lineage>
</organism>
<feature type="non-terminal residue" evidence="2">
    <location>
        <position position="1014"/>
    </location>
</feature>
<evidence type="ECO:0000256" key="1">
    <source>
        <dbReference type="SAM" id="SignalP"/>
    </source>
</evidence>
<accession>A0A5S3WEN8</accession>
<dbReference type="RefSeq" id="WP_138686237.1">
    <property type="nucleotide sequence ID" value="NZ_PNCI01000103.1"/>
</dbReference>
<comment type="caution">
    <text evidence="2">The sequence shown here is derived from an EMBL/GenBank/DDBJ whole genome shotgun (WGS) entry which is preliminary data.</text>
</comment>
<reference evidence="2 3" key="1">
    <citation type="submission" date="2018-01" db="EMBL/GenBank/DDBJ databases">
        <authorList>
            <person name="Paulsen S."/>
            <person name="Gram L.K."/>
        </authorList>
    </citation>
    <scope>NUCLEOTIDE SEQUENCE [LARGE SCALE GENOMIC DNA]</scope>
    <source>
        <strain evidence="2 3">S2676</strain>
    </source>
</reference>